<dbReference type="PROSITE" id="PS00512">
    <property type="entry name" value="ALPHA_GALACTOSIDASE"/>
    <property type="match status" value="1"/>
</dbReference>
<evidence type="ECO:0000313" key="8">
    <source>
        <dbReference type="EMBL" id="KAK1399322.1"/>
    </source>
</evidence>
<feature type="domain" description="NAC" evidence="7">
    <location>
        <begin position="10"/>
        <end position="183"/>
    </location>
</feature>
<evidence type="ECO:0000256" key="3">
    <source>
        <dbReference type="ARBA" id="ARBA00023125"/>
    </source>
</evidence>
<dbReference type="GO" id="GO:0004553">
    <property type="term" value="F:hydrolase activity, hydrolyzing O-glycosyl compounds"/>
    <property type="evidence" value="ECO:0007669"/>
    <property type="project" value="InterPro"/>
</dbReference>
<dbReference type="InterPro" id="IPR003441">
    <property type="entry name" value="NAC-dom"/>
</dbReference>
<reference evidence="8" key="2">
    <citation type="submission" date="2023-05" db="EMBL/GenBank/DDBJ databases">
        <authorList>
            <person name="Schelkunov M.I."/>
        </authorList>
    </citation>
    <scope>NUCLEOTIDE SEQUENCE</scope>
    <source>
        <strain evidence="8">Hsosn_3</strain>
        <tissue evidence="8">Leaf</tissue>
    </source>
</reference>
<dbReference type="AlphaFoldDB" id="A0AAD8J7X3"/>
<evidence type="ECO:0000256" key="6">
    <source>
        <dbReference type="ARBA" id="ARBA00023295"/>
    </source>
</evidence>
<keyword evidence="4" id="KW-0804">Transcription</keyword>
<dbReference type="InterPro" id="IPR013785">
    <property type="entry name" value="Aldolase_TIM"/>
</dbReference>
<dbReference type="GO" id="GO:0005975">
    <property type="term" value="P:carbohydrate metabolic process"/>
    <property type="evidence" value="ECO:0007669"/>
    <property type="project" value="InterPro"/>
</dbReference>
<dbReference type="Gene3D" id="3.20.20.70">
    <property type="entry name" value="Aldolase class I"/>
    <property type="match status" value="2"/>
</dbReference>
<sequence length="504" mass="55795">MAIDLPPIDFPPGYRFYPNDEELLIFYLKPKVNGETLPCDVILEKQIYGDSANPWEVFDDSSTPWIISGGSKIVYAFTPLTKVAGSSSGRGSKKKENYVKKAGCGNWHGETGREPIMEGNRVIGFRRLLCFEINDIDFCSKNHVDLKKPGHWLMHEFVLCGYENYALCRITVDMSKNLKVKKKKKLCTPRNCKTTTANVVNLGKKCVSASCTSINSKANEIKTTSAEHEKKQVVLNETPYQDSLASTSCVFHSDQGITANLGSYGVEGKECEGFSAGDQALTLEEVQFLMDDNEEFSNFGGRDMDVTSFDLMSFFNAGSWAGSWAELVDNMSNSVHTVENMSCSKALGKRKAIGDQELCSGPTDALITTGLADLGYVSVNIDDCWSSMKRNAEVSLLAFTCQVRPGSLFHEIDDAKLFASWAALLIGCDVRNMDRKTLEILSNREVIAVNQGMGWSSICMSVRDLWRNENVLKDVNASFATRVDAHSCELFIFTPQTVVQQAIA</sequence>
<dbReference type="InterPro" id="IPR000111">
    <property type="entry name" value="Glyco_hydro_27/36_CS"/>
</dbReference>
<keyword evidence="2" id="KW-0805">Transcription regulation</keyword>
<dbReference type="PROSITE" id="PS51005">
    <property type="entry name" value="NAC"/>
    <property type="match status" value="1"/>
</dbReference>
<dbReference type="EMBL" id="JAUIZM010000002">
    <property type="protein sequence ID" value="KAK1399322.1"/>
    <property type="molecule type" value="Genomic_DNA"/>
</dbReference>
<gene>
    <name evidence="8" type="ORF">POM88_009185</name>
</gene>
<keyword evidence="1" id="KW-0378">Hydrolase</keyword>
<comment type="caution">
    <text evidence="8">The sequence shown here is derived from an EMBL/GenBank/DDBJ whole genome shotgun (WGS) entry which is preliminary data.</text>
</comment>
<dbReference type="Gene3D" id="2.170.150.80">
    <property type="entry name" value="NAC domain"/>
    <property type="match status" value="1"/>
</dbReference>
<evidence type="ECO:0000256" key="2">
    <source>
        <dbReference type="ARBA" id="ARBA00023015"/>
    </source>
</evidence>
<dbReference type="PANTHER" id="PTHR31719:SF43">
    <property type="entry name" value="NAC TRANSCRIPTION FACTOR 56"/>
    <property type="match status" value="1"/>
</dbReference>
<dbReference type="SUPFAM" id="SSF101941">
    <property type="entry name" value="NAC domain"/>
    <property type="match status" value="1"/>
</dbReference>
<dbReference type="InterPro" id="IPR036093">
    <property type="entry name" value="NAC_dom_sf"/>
</dbReference>
<reference evidence="8" key="1">
    <citation type="submission" date="2023-02" db="EMBL/GenBank/DDBJ databases">
        <title>Genome of toxic invasive species Heracleum sosnowskyi carries increased number of genes despite the absence of recent whole-genome duplications.</title>
        <authorList>
            <person name="Schelkunov M."/>
            <person name="Shtratnikova V."/>
            <person name="Makarenko M."/>
            <person name="Klepikova A."/>
            <person name="Omelchenko D."/>
            <person name="Novikova G."/>
            <person name="Obukhova E."/>
            <person name="Bogdanov V."/>
            <person name="Penin A."/>
            <person name="Logacheva M."/>
        </authorList>
    </citation>
    <scope>NUCLEOTIDE SEQUENCE</scope>
    <source>
        <strain evidence="8">Hsosn_3</strain>
        <tissue evidence="8">Leaf</tissue>
    </source>
</reference>
<evidence type="ECO:0000256" key="5">
    <source>
        <dbReference type="ARBA" id="ARBA00023242"/>
    </source>
</evidence>
<dbReference type="Proteomes" id="UP001237642">
    <property type="component" value="Unassembled WGS sequence"/>
</dbReference>
<proteinExistence type="predicted"/>
<evidence type="ECO:0000256" key="1">
    <source>
        <dbReference type="ARBA" id="ARBA00022801"/>
    </source>
</evidence>
<name>A0AAD8J7X3_9APIA</name>
<keyword evidence="9" id="KW-1185">Reference proteome</keyword>
<keyword evidence="6" id="KW-0326">Glycosidase</keyword>
<keyword evidence="3" id="KW-0238">DNA-binding</keyword>
<dbReference type="GO" id="GO:0006355">
    <property type="term" value="P:regulation of DNA-templated transcription"/>
    <property type="evidence" value="ECO:0007669"/>
    <property type="project" value="InterPro"/>
</dbReference>
<evidence type="ECO:0000259" key="7">
    <source>
        <dbReference type="PROSITE" id="PS51005"/>
    </source>
</evidence>
<dbReference type="PANTHER" id="PTHR31719">
    <property type="entry name" value="NAC TRANSCRIPTION FACTOR 56"/>
    <property type="match status" value="1"/>
</dbReference>
<dbReference type="Pfam" id="PF02365">
    <property type="entry name" value="NAM"/>
    <property type="match status" value="1"/>
</dbReference>
<dbReference type="GO" id="GO:0003677">
    <property type="term" value="F:DNA binding"/>
    <property type="evidence" value="ECO:0007669"/>
    <property type="project" value="UniProtKB-KW"/>
</dbReference>
<accession>A0AAD8J7X3</accession>
<keyword evidence="5" id="KW-0539">Nucleus</keyword>
<organism evidence="8 9">
    <name type="scientific">Heracleum sosnowskyi</name>
    <dbReference type="NCBI Taxonomy" id="360622"/>
    <lineage>
        <taxon>Eukaryota</taxon>
        <taxon>Viridiplantae</taxon>
        <taxon>Streptophyta</taxon>
        <taxon>Embryophyta</taxon>
        <taxon>Tracheophyta</taxon>
        <taxon>Spermatophyta</taxon>
        <taxon>Magnoliopsida</taxon>
        <taxon>eudicotyledons</taxon>
        <taxon>Gunneridae</taxon>
        <taxon>Pentapetalae</taxon>
        <taxon>asterids</taxon>
        <taxon>campanulids</taxon>
        <taxon>Apiales</taxon>
        <taxon>Apiaceae</taxon>
        <taxon>Apioideae</taxon>
        <taxon>apioid superclade</taxon>
        <taxon>Tordylieae</taxon>
        <taxon>Tordyliinae</taxon>
        <taxon>Heracleum</taxon>
    </lineage>
</organism>
<protein>
    <recommendedName>
        <fullName evidence="7">NAC domain-containing protein</fullName>
    </recommendedName>
</protein>
<evidence type="ECO:0000313" key="9">
    <source>
        <dbReference type="Proteomes" id="UP001237642"/>
    </source>
</evidence>
<evidence type="ECO:0000256" key="4">
    <source>
        <dbReference type="ARBA" id="ARBA00023163"/>
    </source>
</evidence>